<keyword evidence="1" id="KW-0472">Membrane</keyword>
<dbReference type="PANTHER" id="PTHR38602:SF1">
    <property type="entry name" value="INNER MEMBRANE PROTEIN"/>
    <property type="match status" value="1"/>
</dbReference>
<gene>
    <name evidence="2" type="ORF">A7A08_00818</name>
</gene>
<organism evidence="2 3">
    <name type="scientific">Methyloligella halotolerans</name>
    <dbReference type="NCBI Taxonomy" id="1177755"/>
    <lineage>
        <taxon>Bacteria</taxon>
        <taxon>Pseudomonadati</taxon>
        <taxon>Pseudomonadota</taxon>
        <taxon>Alphaproteobacteria</taxon>
        <taxon>Hyphomicrobiales</taxon>
        <taxon>Hyphomicrobiaceae</taxon>
        <taxon>Methyloligella</taxon>
    </lineage>
</organism>
<evidence type="ECO:0000313" key="3">
    <source>
        <dbReference type="Proteomes" id="UP000095087"/>
    </source>
</evidence>
<keyword evidence="1" id="KW-1133">Transmembrane helix</keyword>
<evidence type="ECO:0000313" key="2">
    <source>
        <dbReference type="EMBL" id="ODA68983.1"/>
    </source>
</evidence>
<evidence type="ECO:0008006" key="4">
    <source>
        <dbReference type="Google" id="ProtNLM"/>
    </source>
</evidence>
<dbReference type="RefSeq" id="WP_069094169.1">
    <property type="nucleotide sequence ID" value="NZ_MASI01000001.1"/>
</dbReference>
<evidence type="ECO:0000256" key="1">
    <source>
        <dbReference type="SAM" id="Phobius"/>
    </source>
</evidence>
<name>A0A1E2S3A1_9HYPH</name>
<dbReference type="AlphaFoldDB" id="A0A1E2S3A1"/>
<dbReference type="OrthoDB" id="9815199at2"/>
<protein>
    <recommendedName>
        <fullName evidence="4">DUF2065 domain-containing protein</fullName>
    </recommendedName>
</protein>
<accession>A0A1E2S3A1</accession>
<dbReference type="InterPro" id="IPR019201">
    <property type="entry name" value="DUF2065"/>
</dbReference>
<dbReference type="EMBL" id="MASI01000001">
    <property type="protein sequence ID" value="ODA68983.1"/>
    <property type="molecule type" value="Genomic_DNA"/>
</dbReference>
<sequence>MQDLASAIGLVLVIEGVVWALSPRLGRAMLEKTSEAPESSLRLVGLLAATIGLGVVWLARG</sequence>
<feature type="transmembrane region" description="Helical" evidence="1">
    <location>
        <begin position="39"/>
        <end position="59"/>
    </location>
</feature>
<dbReference type="PANTHER" id="PTHR38602">
    <property type="entry name" value="INNER MEMBRANE PROTEIN-RELATED"/>
    <property type="match status" value="1"/>
</dbReference>
<dbReference type="Proteomes" id="UP000095087">
    <property type="component" value="Unassembled WGS sequence"/>
</dbReference>
<dbReference type="Pfam" id="PF09838">
    <property type="entry name" value="DUF2065"/>
    <property type="match status" value="1"/>
</dbReference>
<comment type="caution">
    <text evidence="2">The sequence shown here is derived from an EMBL/GenBank/DDBJ whole genome shotgun (WGS) entry which is preliminary data.</text>
</comment>
<dbReference type="STRING" id="1177755.A7A08_00818"/>
<reference evidence="2 3" key="1">
    <citation type="submission" date="2016-07" db="EMBL/GenBank/DDBJ databases">
        <title>Draft genome sequence of Methyloligella halotolerans C2T (VKM B-2706T=CCUG 61687T=DSM 25045T), a halotolerant polyhydroxybutyrate accumulating methylotroph.</title>
        <authorList>
            <person name="Vasilenko O.V."/>
            <person name="Doronina N.V."/>
            <person name="Poroshina M.N."/>
            <person name="Tarlachkov S.V."/>
            <person name="Trotsenko Y.A."/>
        </authorList>
    </citation>
    <scope>NUCLEOTIDE SEQUENCE [LARGE SCALE GENOMIC DNA]</scope>
    <source>
        <strain evidence="2 3">VKM B-2706</strain>
    </source>
</reference>
<proteinExistence type="predicted"/>
<keyword evidence="1" id="KW-0812">Transmembrane</keyword>
<keyword evidence="3" id="KW-1185">Reference proteome</keyword>